<dbReference type="RefSeq" id="WP_116236656.1">
    <property type="nucleotide sequence ID" value="NZ_QRDP01000004.1"/>
</dbReference>
<evidence type="ECO:0000313" key="2">
    <source>
        <dbReference type="Proteomes" id="UP000256310"/>
    </source>
</evidence>
<accession>A0A3D9FIH8</accession>
<evidence type="ECO:0000313" key="1">
    <source>
        <dbReference type="EMBL" id="RED17372.1"/>
    </source>
</evidence>
<dbReference type="EMBL" id="QRDP01000004">
    <property type="protein sequence ID" value="RED17372.1"/>
    <property type="molecule type" value="Genomic_DNA"/>
</dbReference>
<proteinExistence type="predicted"/>
<dbReference type="AlphaFoldDB" id="A0A3D9FIH8"/>
<name>A0A3D9FIH8_9SPHN</name>
<comment type="caution">
    <text evidence="1">The sequence shown here is derived from an EMBL/GenBank/DDBJ whole genome shotgun (WGS) entry which is preliminary data.</text>
</comment>
<keyword evidence="2" id="KW-1185">Reference proteome</keyword>
<dbReference type="OrthoDB" id="7403919at2"/>
<dbReference type="Proteomes" id="UP000256310">
    <property type="component" value="Unassembled WGS sequence"/>
</dbReference>
<organism evidence="1 2">
    <name type="scientific">Parasphingopyxis lamellibrachiae</name>
    <dbReference type="NCBI Taxonomy" id="680125"/>
    <lineage>
        <taxon>Bacteria</taxon>
        <taxon>Pseudomonadati</taxon>
        <taxon>Pseudomonadota</taxon>
        <taxon>Alphaproteobacteria</taxon>
        <taxon>Sphingomonadales</taxon>
        <taxon>Sphingomonadaceae</taxon>
        <taxon>Parasphingopyxis</taxon>
    </lineage>
</organism>
<reference evidence="1 2" key="1">
    <citation type="submission" date="2018-07" db="EMBL/GenBank/DDBJ databases">
        <title>Genomic Encyclopedia of Type Strains, Phase IV (KMG-IV): sequencing the most valuable type-strain genomes for metagenomic binning, comparative biology and taxonomic classification.</title>
        <authorList>
            <person name="Goeker M."/>
        </authorList>
    </citation>
    <scope>NUCLEOTIDE SEQUENCE [LARGE SCALE GENOMIC DNA]</scope>
    <source>
        <strain evidence="1 2">DSM 26725</strain>
    </source>
</reference>
<sequence length="334" mass="35136">MAEWLFEEGIGEARAALVDNDVIVAAFLEPERSAAQPGDICRAKLSEILPGNGVGRLELDGGEEALLEPLAGGVTEGVSLLVEIVRSAIPEPGRRKRARARPAAPGRSEGLAPSLKERLTAGDVPIRTLASHGSDVLEAAGWSELIEQATTGSMPFPGGALRIALTPAMTVIDVDGVLPPTELARDGAKASGEAIRKFDIGGSTVIDLPSLSVKAERQAAVDALDVVLPKPFERTAVNGFGLLQIVRKRARPSLLEYAQYESTATAARSLLRRAERAAGAGERIVTAHPGLLAQYASHPDWLPTLERRIGAPVTLQPDPALSLWAGHVSTAHPA</sequence>
<protein>
    <submittedName>
        <fullName evidence="1">Uncharacterized protein</fullName>
    </submittedName>
</protein>
<gene>
    <name evidence="1" type="ORF">DFR46_2419</name>
</gene>